<accession>A9RIT0</accession>
<dbReference type="EnsemblPlants" id="Pp3c11_15470V3.1">
    <property type="protein sequence ID" value="Pp3c11_15470V3.1"/>
    <property type="gene ID" value="Pp3c11_15470"/>
</dbReference>
<dbReference type="OrthoDB" id="10545555at2759"/>
<dbReference type="EnsemblPlants" id="Pp3c11_15470V3.4">
    <property type="protein sequence ID" value="Pp3c11_15470V3.4"/>
    <property type="gene ID" value="Pp3c11_15470"/>
</dbReference>
<dbReference type="GO" id="GO:0045892">
    <property type="term" value="P:negative regulation of DNA-templated transcription"/>
    <property type="evidence" value="ECO:0007669"/>
    <property type="project" value="InterPro"/>
</dbReference>
<feature type="compositionally biased region" description="Basic and acidic residues" evidence="1">
    <location>
        <begin position="253"/>
        <end position="265"/>
    </location>
</feature>
<dbReference type="GeneID" id="112288205"/>
<dbReference type="InterPro" id="IPR044686">
    <property type="entry name" value="OFP17"/>
</dbReference>
<keyword evidence="4" id="KW-1185">Reference proteome</keyword>
<evidence type="ECO:0000313" key="2">
    <source>
        <dbReference type="EMBL" id="PNR45302.1"/>
    </source>
</evidence>
<dbReference type="Gramene" id="Pp3c11_15470V3.3">
    <property type="protein sequence ID" value="Pp3c11_15470V3.3"/>
    <property type="gene ID" value="Pp3c11_15470"/>
</dbReference>
<evidence type="ECO:0008006" key="5">
    <source>
        <dbReference type="Google" id="ProtNLM"/>
    </source>
</evidence>
<evidence type="ECO:0000313" key="3">
    <source>
        <dbReference type="EnsemblPlants" id="Pp3c11_15470V3.1"/>
    </source>
</evidence>
<feature type="compositionally biased region" description="Polar residues" evidence="1">
    <location>
        <begin position="46"/>
        <end position="55"/>
    </location>
</feature>
<dbReference type="Gramene" id="Pp3c11_15470V3.4">
    <property type="protein sequence ID" value="Pp3c11_15470V3.4"/>
    <property type="gene ID" value="Pp3c11_15470"/>
</dbReference>
<dbReference type="EnsemblPlants" id="Pp3c11_15470V3.3">
    <property type="protein sequence ID" value="Pp3c11_15470V3.3"/>
    <property type="gene ID" value="Pp3c11_15470"/>
</dbReference>
<dbReference type="PANTHER" id="PTHR34042:SF1">
    <property type="entry name" value="TRANSCRIPTION REPRESSOR OFP17"/>
    <property type="match status" value="1"/>
</dbReference>
<evidence type="ECO:0000256" key="1">
    <source>
        <dbReference type="SAM" id="MobiDB-lite"/>
    </source>
</evidence>
<feature type="compositionally biased region" description="Low complexity" evidence="1">
    <location>
        <begin position="390"/>
        <end position="399"/>
    </location>
</feature>
<dbReference type="Gramene" id="Pp3c11_15470V3.1">
    <property type="protein sequence ID" value="Pp3c11_15470V3.1"/>
    <property type="gene ID" value="Pp3c11_15470"/>
</dbReference>
<feature type="region of interest" description="Disordered" evidence="1">
    <location>
        <begin position="130"/>
        <end position="150"/>
    </location>
</feature>
<sequence length="626" mass="68292">MSILQSPTEWGPVGAVAKVEQLPPANSRSSEASRSDDGSSAAHPSKSGTPKTSTGVIIGGISLTDDGATKKKRGPKFLVKQFGMITKPANASPRRNFKLLGQDYVVPIPGSRAVASTNDSVSVDADLKVDNRDGNANAEPSNNSVITRTEPVLEQQGNVTEEPPMEFVGVSTDFKIDKPGVVKEQHRNVARPPIEFVTVPVDFKQEKRGVVDRPPIEFVTMPVDFKKGNRRVVREDRPVDFVPRCSPRVGPHVRLDSMLRNHSSEESSPSVSGRLSYSQVDSPRSQRSVLSIPETIMSSIEHEVYSEDNLKPHSRTSLSSLAEWSSHSLERRGELSIAGLSIGEGRNIAGISRRTDVTSAQSPNRSDTQALDYGPDDTDSGVEMYHETTSASPGSYASRRSSCSLSEEWASEVEDSDGLSHHERRTKHRNAASLSSYSYSGSRYSASTSDGNRGNGGYYNRKRNDSSLTNSTFSSRGAPKKRDGNSTSGSKLAVQFGKHGNRKDRVGSQGQFRTSDDTAIPLDSISPQEAIAVFHDEVAQMMFEEGLDCCEANDVEEFLDGYMRLRSPFYLSMVDDFFRAVCVDCYKRPVDLPVESTPPSLNRLGSSITSSKSTRSESQAHNLNLA</sequence>
<dbReference type="EMBL" id="ABEU02000011">
    <property type="protein sequence ID" value="PNR45302.1"/>
    <property type="molecule type" value="Genomic_DNA"/>
</dbReference>
<feature type="compositionally biased region" description="Low complexity" evidence="1">
    <location>
        <begin position="606"/>
        <end position="617"/>
    </location>
</feature>
<feature type="compositionally biased region" description="Polar residues" evidence="1">
    <location>
        <begin position="273"/>
        <end position="289"/>
    </location>
</feature>
<feature type="compositionally biased region" description="Polar residues" evidence="1">
    <location>
        <begin position="357"/>
        <end position="369"/>
    </location>
</feature>
<organism evidence="2">
    <name type="scientific">Physcomitrium patens</name>
    <name type="common">Spreading-leaved earth moss</name>
    <name type="synonym">Physcomitrella patens</name>
    <dbReference type="NCBI Taxonomy" id="3218"/>
    <lineage>
        <taxon>Eukaryota</taxon>
        <taxon>Viridiplantae</taxon>
        <taxon>Streptophyta</taxon>
        <taxon>Embryophyta</taxon>
        <taxon>Bryophyta</taxon>
        <taxon>Bryophytina</taxon>
        <taxon>Bryopsida</taxon>
        <taxon>Funariidae</taxon>
        <taxon>Funariales</taxon>
        <taxon>Funariaceae</taxon>
        <taxon>Physcomitrium</taxon>
    </lineage>
</organism>
<feature type="region of interest" description="Disordered" evidence="1">
    <location>
        <begin position="596"/>
        <end position="626"/>
    </location>
</feature>
<dbReference type="RefSeq" id="XP_024387938.1">
    <property type="nucleotide sequence ID" value="XM_024532170.2"/>
</dbReference>
<dbReference type="RefSeq" id="XP_073393193.1">
    <property type="nucleotide sequence ID" value="XM_073537092.1"/>
</dbReference>
<feature type="compositionally biased region" description="Low complexity" evidence="1">
    <location>
        <begin position="431"/>
        <end position="452"/>
    </location>
</feature>
<feature type="region of interest" description="Disordered" evidence="1">
    <location>
        <begin position="1"/>
        <end position="70"/>
    </location>
</feature>
<evidence type="ECO:0000313" key="4">
    <source>
        <dbReference type="Proteomes" id="UP000006727"/>
    </source>
</evidence>
<reference evidence="2 4" key="2">
    <citation type="journal article" date="2018" name="Plant J.">
        <title>The Physcomitrella patens chromosome-scale assembly reveals moss genome structure and evolution.</title>
        <authorList>
            <person name="Lang D."/>
            <person name="Ullrich K.K."/>
            <person name="Murat F."/>
            <person name="Fuchs J."/>
            <person name="Jenkins J."/>
            <person name="Haas F.B."/>
            <person name="Piednoel M."/>
            <person name="Gundlach H."/>
            <person name="Van Bel M."/>
            <person name="Meyberg R."/>
            <person name="Vives C."/>
            <person name="Morata J."/>
            <person name="Symeonidi A."/>
            <person name="Hiss M."/>
            <person name="Muchero W."/>
            <person name="Kamisugi Y."/>
            <person name="Saleh O."/>
            <person name="Blanc G."/>
            <person name="Decker E.L."/>
            <person name="van Gessel N."/>
            <person name="Grimwood J."/>
            <person name="Hayes R.D."/>
            <person name="Graham S.W."/>
            <person name="Gunter L.E."/>
            <person name="McDaniel S.F."/>
            <person name="Hoernstein S.N.W."/>
            <person name="Larsson A."/>
            <person name="Li F.W."/>
            <person name="Perroud P.F."/>
            <person name="Phillips J."/>
            <person name="Ranjan P."/>
            <person name="Rokshar D.S."/>
            <person name="Rothfels C.J."/>
            <person name="Schneider L."/>
            <person name="Shu S."/>
            <person name="Stevenson D.W."/>
            <person name="Thummler F."/>
            <person name="Tillich M."/>
            <person name="Villarreal Aguilar J.C."/>
            <person name="Widiez T."/>
            <person name="Wong G.K."/>
            <person name="Wymore A."/>
            <person name="Zhang Y."/>
            <person name="Zimmer A.D."/>
            <person name="Quatrano R.S."/>
            <person name="Mayer K.F.X."/>
            <person name="Goodstein D."/>
            <person name="Casacuberta J.M."/>
            <person name="Vandepoele K."/>
            <person name="Reski R."/>
            <person name="Cuming A.C."/>
            <person name="Tuskan G.A."/>
            <person name="Maumus F."/>
            <person name="Salse J."/>
            <person name="Schmutz J."/>
            <person name="Rensing S.A."/>
        </authorList>
    </citation>
    <scope>NUCLEOTIDE SEQUENCE [LARGE SCALE GENOMIC DNA]</scope>
    <source>
        <strain evidence="3 4">cv. Gransden 2004</strain>
    </source>
</reference>
<protein>
    <recommendedName>
        <fullName evidence="5">OVATE domain-containing protein</fullName>
    </recommendedName>
</protein>
<feature type="region of interest" description="Disordered" evidence="1">
    <location>
        <begin position="353"/>
        <end position="399"/>
    </location>
</feature>
<dbReference type="Proteomes" id="UP000006727">
    <property type="component" value="Chromosome 11"/>
</dbReference>
<reference evidence="3" key="3">
    <citation type="submission" date="2020-12" db="UniProtKB">
        <authorList>
            <consortium name="EnsemblPlants"/>
        </authorList>
    </citation>
    <scope>IDENTIFICATION</scope>
</reference>
<dbReference type="KEGG" id="ppp:112288205"/>
<dbReference type="EnsemblPlants" id="Pp3c11_15470V3.2">
    <property type="protein sequence ID" value="Pp3c11_15470V3.2"/>
    <property type="gene ID" value="Pp3c11_15470"/>
</dbReference>
<gene>
    <name evidence="3" type="primary">LOC112288205</name>
    <name evidence="2" type="ORF">PHYPA_015073</name>
</gene>
<dbReference type="PaxDb" id="3218-PP1S11_367V6.1"/>
<dbReference type="Gramene" id="Pp3c11_15470V3.2">
    <property type="protein sequence ID" value="Pp3c11_15470V3.2"/>
    <property type="gene ID" value="Pp3c11_15470"/>
</dbReference>
<dbReference type="HOGENOM" id="CLU_447912_0_0_1"/>
<feature type="region of interest" description="Disordered" evidence="1">
    <location>
        <begin position="252"/>
        <end position="290"/>
    </location>
</feature>
<name>A9RIT0_PHYPA</name>
<feature type="compositionally biased region" description="Polar residues" evidence="1">
    <location>
        <begin position="138"/>
        <end position="147"/>
    </location>
</feature>
<proteinExistence type="predicted"/>
<dbReference type="PANTHER" id="PTHR34042">
    <property type="entry name" value="TRANSCRIPTION REPRESSOR OFP17"/>
    <property type="match status" value="1"/>
</dbReference>
<feature type="region of interest" description="Disordered" evidence="1">
    <location>
        <begin position="413"/>
        <end position="517"/>
    </location>
</feature>
<feature type="compositionally biased region" description="Polar residues" evidence="1">
    <location>
        <begin position="466"/>
        <end position="475"/>
    </location>
</feature>
<reference evidence="2 4" key="1">
    <citation type="journal article" date="2008" name="Science">
        <title>The Physcomitrella genome reveals evolutionary insights into the conquest of land by plants.</title>
        <authorList>
            <person name="Rensing S."/>
            <person name="Lang D."/>
            <person name="Zimmer A."/>
            <person name="Terry A."/>
            <person name="Salamov A."/>
            <person name="Shapiro H."/>
            <person name="Nishiyama T."/>
            <person name="Perroud P.-F."/>
            <person name="Lindquist E."/>
            <person name="Kamisugi Y."/>
            <person name="Tanahashi T."/>
            <person name="Sakakibara K."/>
            <person name="Fujita T."/>
            <person name="Oishi K."/>
            <person name="Shin-I T."/>
            <person name="Kuroki Y."/>
            <person name="Toyoda A."/>
            <person name="Suzuki Y."/>
            <person name="Hashimoto A."/>
            <person name="Yamaguchi K."/>
            <person name="Sugano A."/>
            <person name="Kohara Y."/>
            <person name="Fujiyama A."/>
            <person name="Anterola A."/>
            <person name="Aoki S."/>
            <person name="Ashton N."/>
            <person name="Barbazuk W.B."/>
            <person name="Barker E."/>
            <person name="Bennetzen J."/>
            <person name="Bezanilla M."/>
            <person name="Blankenship R."/>
            <person name="Cho S.H."/>
            <person name="Dutcher S."/>
            <person name="Estelle M."/>
            <person name="Fawcett J.A."/>
            <person name="Gundlach H."/>
            <person name="Hanada K."/>
            <person name="Heyl A."/>
            <person name="Hicks K.A."/>
            <person name="Hugh J."/>
            <person name="Lohr M."/>
            <person name="Mayer K."/>
            <person name="Melkozernov A."/>
            <person name="Murata T."/>
            <person name="Nelson D."/>
            <person name="Pils B."/>
            <person name="Prigge M."/>
            <person name="Reiss B."/>
            <person name="Renner T."/>
            <person name="Rombauts S."/>
            <person name="Rushton P."/>
            <person name="Sanderfoot A."/>
            <person name="Schween G."/>
            <person name="Shiu S.-H."/>
            <person name="Stueber K."/>
            <person name="Theodoulou F.L."/>
            <person name="Tu H."/>
            <person name="Van de Peer Y."/>
            <person name="Verrier P.J."/>
            <person name="Waters E."/>
            <person name="Wood A."/>
            <person name="Yang L."/>
            <person name="Cove D."/>
            <person name="Cuming A."/>
            <person name="Hasebe M."/>
            <person name="Lucas S."/>
            <person name="Mishler D.B."/>
            <person name="Reski R."/>
            <person name="Grigoriev I."/>
            <person name="Quatrano R.S."/>
            <person name="Boore J.L."/>
        </authorList>
    </citation>
    <scope>NUCLEOTIDE SEQUENCE [LARGE SCALE GENOMIC DNA]</scope>
    <source>
        <strain evidence="3 4">cv. Gransden 2004</strain>
    </source>
</reference>
<dbReference type="AlphaFoldDB" id="A9RIT0"/>